<proteinExistence type="predicted"/>
<reference evidence="2" key="1">
    <citation type="journal article" date="2012" name="Proc. Natl. Acad. Sci. U.S.A.">
        <title>Antigenic diversity is generated by distinct evolutionary mechanisms in African trypanosome species.</title>
        <authorList>
            <person name="Jackson A.P."/>
            <person name="Berry A."/>
            <person name="Aslett M."/>
            <person name="Allison H.C."/>
            <person name="Burton P."/>
            <person name="Vavrova-Anderson J."/>
            <person name="Brown R."/>
            <person name="Browne H."/>
            <person name="Corton N."/>
            <person name="Hauser H."/>
            <person name="Gamble J."/>
            <person name="Gilderthorp R."/>
            <person name="Marcello L."/>
            <person name="McQuillan J."/>
            <person name="Otto T.D."/>
            <person name="Quail M.A."/>
            <person name="Sanders M.J."/>
            <person name="van Tonder A."/>
            <person name="Ginger M.L."/>
            <person name="Field M.C."/>
            <person name="Barry J.D."/>
            <person name="Hertz-Fowler C."/>
            <person name="Berriman M."/>
        </authorList>
    </citation>
    <scope>NUCLEOTIDE SEQUENCE</scope>
    <source>
        <strain evidence="2">IL3000</strain>
    </source>
</reference>
<evidence type="ECO:0000256" key="1">
    <source>
        <dbReference type="SAM" id="MobiDB-lite"/>
    </source>
</evidence>
<feature type="compositionally biased region" description="Basic and acidic residues" evidence="1">
    <location>
        <begin position="70"/>
        <end position="80"/>
    </location>
</feature>
<feature type="region of interest" description="Disordered" evidence="1">
    <location>
        <begin position="17"/>
        <end position="107"/>
    </location>
</feature>
<dbReference type="EMBL" id="HE575324">
    <property type="protein sequence ID" value="CCC95081.1"/>
    <property type="molecule type" value="Genomic_DNA"/>
</dbReference>
<name>G0V0B1_TRYCI</name>
<evidence type="ECO:0000313" key="2">
    <source>
        <dbReference type="EMBL" id="CCC95081.1"/>
    </source>
</evidence>
<accession>G0V0B1</accession>
<sequence>MNGLRCTNRKVQPTSRCHEFSPYISRSGAKKSPHNTSTTQRGSESPICTSTGHHGREQRTSCKSFVLRSKNIEKSTRIMRDSAGARGDEARWTQLQTSGIHMKQDRN</sequence>
<organism evidence="2">
    <name type="scientific">Trypanosoma congolense (strain IL3000)</name>
    <dbReference type="NCBI Taxonomy" id="1068625"/>
    <lineage>
        <taxon>Eukaryota</taxon>
        <taxon>Discoba</taxon>
        <taxon>Euglenozoa</taxon>
        <taxon>Kinetoplastea</taxon>
        <taxon>Metakinetoplastina</taxon>
        <taxon>Trypanosomatida</taxon>
        <taxon>Trypanosomatidae</taxon>
        <taxon>Trypanosoma</taxon>
        <taxon>Nannomonas</taxon>
    </lineage>
</organism>
<dbReference type="AlphaFoldDB" id="G0V0B1"/>
<gene>
    <name evidence="2" type="ORF">TCIL3000_11_4870</name>
</gene>
<feature type="compositionally biased region" description="Polar residues" evidence="1">
    <location>
        <begin position="34"/>
        <end position="52"/>
    </location>
</feature>
<protein>
    <submittedName>
        <fullName evidence="2">Uncharacterized protein</fullName>
    </submittedName>
</protein>